<reference evidence="2" key="2">
    <citation type="submission" date="2014-02" db="EMBL/GenBank/DDBJ databases">
        <title>Draft Genome Sequence of extremely halophilic bacteria Halorhodospira halochloris.</title>
        <authorList>
            <person name="Singh K.S."/>
        </authorList>
    </citation>
    <scope>NUCLEOTIDE SEQUENCE [LARGE SCALE GENOMIC DNA]</scope>
    <source>
        <strain evidence="2">A</strain>
    </source>
</reference>
<dbReference type="HOGENOM" id="CLU_2206348_0_0_6"/>
<dbReference type="Proteomes" id="UP000019442">
    <property type="component" value="Chromosome"/>
</dbReference>
<dbReference type="KEGG" id="hhc:M911_07920"/>
<dbReference type="AlphaFoldDB" id="W8KUL2"/>
<proteinExistence type="predicted"/>
<dbReference type="EMBL" id="CP007268">
    <property type="protein sequence ID" value="AHK80677.1"/>
    <property type="molecule type" value="Genomic_DNA"/>
</dbReference>
<protein>
    <submittedName>
        <fullName evidence="1">Uncharacterized protein</fullName>
    </submittedName>
</protein>
<accession>W8KUL2</accession>
<gene>
    <name evidence="1" type="ORF">M911_07920</name>
</gene>
<evidence type="ECO:0000313" key="2">
    <source>
        <dbReference type="Proteomes" id="UP000019442"/>
    </source>
</evidence>
<name>W8KUL2_9GAMM</name>
<organism evidence="1 2">
    <name type="scientific">Ectothiorhodospira haloalkaliphila</name>
    <dbReference type="NCBI Taxonomy" id="421628"/>
    <lineage>
        <taxon>Bacteria</taxon>
        <taxon>Pseudomonadati</taxon>
        <taxon>Pseudomonadota</taxon>
        <taxon>Gammaproteobacteria</taxon>
        <taxon>Chromatiales</taxon>
        <taxon>Ectothiorhodospiraceae</taxon>
        <taxon>Ectothiorhodospira</taxon>
    </lineage>
</organism>
<sequence length="107" mass="11475">MTAHVGLEVLGPEFGCIECVQVLPQVAMQITQTIEHERCWMLLVGEAAQDHGRQVAAVDGQAGAGRQAGGRGRVVIHTELGSLSGIPRVVTVRLLCFKVFKNSDLIV</sequence>
<reference evidence="1 2" key="1">
    <citation type="journal article" date="2014" name="J Genomics">
        <title>Draft Genome Sequence of the Extremely Halophilic Phototrophic Purple Sulfur Bacterium Halorhodospira halochloris.</title>
        <authorList>
            <person name="Singh K.S."/>
            <person name="Kirksey J."/>
            <person name="Hoff W.D."/>
            <person name="Deole R."/>
        </authorList>
    </citation>
    <scope>NUCLEOTIDE SEQUENCE [LARGE SCALE GENOMIC DNA]</scope>
    <source>
        <strain evidence="1 2">A</strain>
    </source>
</reference>
<evidence type="ECO:0000313" key="1">
    <source>
        <dbReference type="EMBL" id="AHK80677.1"/>
    </source>
</evidence>
<keyword evidence="2" id="KW-1185">Reference proteome</keyword>